<keyword evidence="1" id="KW-0472">Membrane</keyword>
<evidence type="ECO:0000259" key="2">
    <source>
        <dbReference type="Pfam" id="PF04773"/>
    </source>
</evidence>
<keyword evidence="1" id="KW-1133">Transmembrane helix</keyword>
<dbReference type="InterPro" id="IPR006860">
    <property type="entry name" value="FecR"/>
</dbReference>
<evidence type="ECO:0000313" key="4">
    <source>
        <dbReference type="EMBL" id="PQM25945.1"/>
    </source>
</evidence>
<evidence type="ECO:0000256" key="1">
    <source>
        <dbReference type="SAM" id="Phobius"/>
    </source>
</evidence>
<keyword evidence="5" id="KW-1185">Reference proteome</keyword>
<dbReference type="PANTHER" id="PTHR30273:SF2">
    <property type="entry name" value="PROTEIN FECR"/>
    <property type="match status" value="1"/>
</dbReference>
<dbReference type="Pfam" id="PF04773">
    <property type="entry name" value="FecR"/>
    <property type="match status" value="1"/>
</dbReference>
<evidence type="ECO:0000259" key="3">
    <source>
        <dbReference type="Pfam" id="PF16220"/>
    </source>
</evidence>
<protein>
    <submittedName>
        <fullName evidence="4">Iron dicitrate transport regulator FecR</fullName>
    </submittedName>
</protein>
<gene>
    <name evidence="4" type="ORF">CVO77_12605</name>
</gene>
<feature type="transmembrane region" description="Helical" evidence="1">
    <location>
        <begin position="103"/>
        <end position="122"/>
    </location>
</feature>
<dbReference type="Proteomes" id="UP000238954">
    <property type="component" value="Chromosome"/>
</dbReference>
<dbReference type="InterPro" id="IPR032623">
    <property type="entry name" value="FecR_N"/>
</dbReference>
<dbReference type="AlphaFoldDB" id="A0A2S8B0L9"/>
<comment type="caution">
    <text evidence="4">The sequence shown here is derived from an EMBL/GenBank/DDBJ whole genome shotgun (WGS) entry which is preliminary data.</text>
</comment>
<feature type="domain" description="FecR N-terminal" evidence="3">
    <location>
        <begin position="24"/>
        <end position="64"/>
    </location>
</feature>
<sequence length="332" mass="35749">MWKSTRRNVNGPKELMMGTGSITDDAIAWHVRLQGPAADGALWAEFTAWMEADSAHADAYDAVAMADEHLSDELAGTETVIEPLSPASNDNEPGALPWYRGRAFLAIAASLVLALFLSPAFFRSPGMETITTLPGETREIALADGSKIALNGGTTIAFDRKAERFARLESGEAIFTIKHDSARPFVVDTGDGTLRDVGTIFNVRQSADGLEVAVSEGSVQYQPGSDAVTLTPGKQLRVRRGTKKVLVSAVDPATVGGWQQGRLSYRDAPLATIAVDLSRSLGTSVTISPDLAGRRFSGVIRVDRDEARLFRQLESLLGVRARHSAKGWQLTR</sequence>
<dbReference type="GO" id="GO:0016989">
    <property type="term" value="F:sigma factor antagonist activity"/>
    <property type="evidence" value="ECO:0007669"/>
    <property type="project" value="TreeGrafter"/>
</dbReference>
<accession>A0A2S8B0L9</accession>
<dbReference type="InterPro" id="IPR012373">
    <property type="entry name" value="Ferrdict_sens_TM"/>
</dbReference>
<proteinExistence type="predicted"/>
<dbReference type="EMBL" id="PHFW01000003">
    <property type="protein sequence ID" value="PQM25945.1"/>
    <property type="molecule type" value="Genomic_DNA"/>
</dbReference>
<organism evidence="4 5">
    <name type="scientific">Sphingopyxis lindanitolerans</name>
    <dbReference type="NCBI Taxonomy" id="2054227"/>
    <lineage>
        <taxon>Bacteria</taxon>
        <taxon>Pseudomonadati</taxon>
        <taxon>Pseudomonadota</taxon>
        <taxon>Alphaproteobacteria</taxon>
        <taxon>Sphingomonadales</taxon>
        <taxon>Sphingomonadaceae</taxon>
        <taxon>Sphingopyxis</taxon>
    </lineage>
</organism>
<dbReference type="PANTHER" id="PTHR30273">
    <property type="entry name" value="PERIPLASMIC SIGNAL SENSOR AND SIGMA FACTOR ACTIVATOR FECR-RELATED"/>
    <property type="match status" value="1"/>
</dbReference>
<dbReference type="Pfam" id="PF16220">
    <property type="entry name" value="DUF4880"/>
    <property type="match status" value="1"/>
</dbReference>
<feature type="domain" description="FecR protein" evidence="2">
    <location>
        <begin position="129"/>
        <end position="220"/>
    </location>
</feature>
<reference evidence="5" key="1">
    <citation type="submission" date="2017-11" db="EMBL/GenBank/DDBJ databases">
        <title>The complete genome sequence of Sphingopyxis pomeranensis sp. nov. strain WS5A3p.</title>
        <authorList>
            <person name="Kaminski M.A."/>
        </authorList>
    </citation>
    <scope>NUCLEOTIDE SEQUENCE [LARGE SCALE GENOMIC DNA]</scope>
    <source>
        <strain evidence="5">WS5A3p</strain>
    </source>
</reference>
<dbReference type="PIRSF" id="PIRSF018266">
    <property type="entry name" value="FecR"/>
    <property type="match status" value="1"/>
</dbReference>
<dbReference type="Gene3D" id="2.60.120.1440">
    <property type="match status" value="1"/>
</dbReference>
<keyword evidence="1" id="KW-0812">Transmembrane</keyword>
<evidence type="ECO:0000313" key="5">
    <source>
        <dbReference type="Proteomes" id="UP000238954"/>
    </source>
</evidence>
<name>A0A2S8B0L9_9SPHN</name>